<accession>A0A2U1IUX1</accession>
<keyword evidence="2" id="KW-0732">Signal</keyword>
<feature type="signal peptide" evidence="2">
    <location>
        <begin position="1"/>
        <end position="19"/>
    </location>
</feature>
<sequence>MKTISLLLLPVVTLLGANSMSFNGYNRPRFAYDMQVQSNMTGIENQMSQLHCQQNYGCLTQGDIEPPLKLLASSAKTGCPTEMKKAVDAALGGLDKGPARLAEFFTLFNRLLLANKGVLDAQVVRGSGLITASPDGPTAMAQIYSKSFIGNEDGIADVIVKIFEHLKVSHQGIHGFTDTIKIMIDSSSQKNIRKCGCGYTPLASAISELESSLAEHYGCRRNLIETPSGRRFGKVIDSAISGDRESIEEFIRIIVEFETQNTKMFKGDLIRALKFTEKYTQILSKNLRKVFLALIGQPDELDAQIRSITRFIVQNKKMIKCVFNAYKTMIGNEDMVLEDLLLRFMASFFIILCMFWVPFCCCC</sequence>
<evidence type="ECO:0000313" key="3">
    <source>
        <dbReference type="EMBL" id="PVZ96596.1"/>
    </source>
</evidence>
<gene>
    <name evidence="3" type="ORF">BB558_007485</name>
</gene>
<dbReference type="Proteomes" id="UP000245591">
    <property type="component" value="Unassembled WGS sequence"/>
</dbReference>
<keyword evidence="1" id="KW-0812">Transmembrane</keyword>
<evidence type="ECO:0000313" key="4">
    <source>
        <dbReference type="Proteomes" id="UP000245591"/>
    </source>
</evidence>
<keyword evidence="1" id="KW-1133">Transmembrane helix</keyword>
<dbReference type="AlphaFoldDB" id="A0A2U1IUX1"/>
<dbReference type="EMBL" id="MBFU01001247">
    <property type="protein sequence ID" value="PVZ96596.1"/>
    <property type="molecule type" value="Genomic_DNA"/>
</dbReference>
<keyword evidence="4" id="KW-1185">Reference proteome</keyword>
<evidence type="ECO:0000256" key="1">
    <source>
        <dbReference type="SAM" id="Phobius"/>
    </source>
</evidence>
<feature type="transmembrane region" description="Helical" evidence="1">
    <location>
        <begin position="340"/>
        <end position="361"/>
    </location>
</feature>
<evidence type="ECO:0000256" key="2">
    <source>
        <dbReference type="SAM" id="SignalP"/>
    </source>
</evidence>
<reference evidence="3 4" key="1">
    <citation type="journal article" date="2018" name="MBio">
        <title>Comparative Genomics Reveals the Core Gene Toolbox for the Fungus-Insect Symbiosis.</title>
        <authorList>
            <person name="Wang Y."/>
            <person name="Stata M."/>
            <person name="Wang W."/>
            <person name="Stajich J.E."/>
            <person name="White M.M."/>
            <person name="Moncalvo J.M."/>
        </authorList>
    </citation>
    <scope>NUCLEOTIDE SEQUENCE [LARGE SCALE GENOMIC DNA]</scope>
    <source>
        <strain evidence="3 4">AUS-126-30</strain>
    </source>
</reference>
<protein>
    <submittedName>
        <fullName evidence="3">Uncharacterized protein</fullName>
    </submittedName>
</protein>
<comment type="caution">
    <text evidence="3">The sequence shown here is derived from an EMBL/GenBank/DDBJ whole genome shotgun (WGS) entry which is preliminary data.</text>
</comment>
<name>A0A2U1IUX1_SMIAN</name>
<organism evidence="3 4">
    <name type="scientific">Smittium angustum</name>
    <dbReference type="NCBI Taxonomy" id="133377"/>
    <lineage>
        <taxon>Eukaryota</taxon>
        <taxon>Fungi</taxon>
        <taxon>Fungi incertae sedis</taxon>
        <taxon>Zoopagomycota</taxon>
        <taxon>Kickxellomycotina</taxon>
        <taxon>Harpellomycetes</taxon>
        <taxon>Harpellales</taxon>
        <taxon>Legeriomycetaceae</taxon>
        <taxon>Smittium</taxon>
    </lineage>
</organism>
<proteinExistence type="predicted"/>
<keyword evidence="1" id="KW-0472">Membrane</keyword>
<feature type="chain" id="PRO_5015712092" evidence="2">
    <location>
        <begin position="20"/>
        <end position="363"/>
    </location>
</feature>